<feature type="signal peptide" evidence="2">
    <location>
        <begin position="1"/>
        <end position="22"/>
    </location>
</feature>
<dbReference type="InterPro" id="IPR050490">
    <property type="entry name" value="Bact_solute-bd_prot1"/>
</dbReference>
<feature type="chain" id="PRO_5038823774" evidence="2">
    <location>
        <begin position="23"/>
        <end position="511"/>
    </location>
</feature>
<evidence type="ECO:0000256" key="1">
    <source>
        <dbReference type="SAM" id="MobiDB-lite"/>
    </source>
</evidence>
<evidence type="ECO:0000313" key="5">
    <source>
        <dbReference type="Proteomes" id="UP000677305"/>
    </source>
</evidence>
<dbReference type="PANTHER" id="PTHR43649">
    <property type="entry name" value="ARABINOSE-BINDING PROTEIN-RELATED"/>
    <property type="match status" value="1"/>
</dbReference>
<organism evidence="4 5">
    <name type="scientific">Vallitalea guaymasensis</name>
    <dbReference type="NCBI Taxonomy" id="1185412"/>
    <lineage>
        <taxon>Bacteria</taxon>
        <taxon>Bacillati</taxon>
        <taxon>Bacillota</taxon>
        <taxon>Clostridia</taxon>
        <taxon>Lachnospirales</taxon>
        <taxon>Vallitaleaceae</taxon>
        <taxon>Vallitalea</taxon>
    </lineage>
</organism>
<evidence type="ECO:0000313" key="4">
    <source>
        <dbReference type="EMBL" id="QUH31335.1"/>
    </source>
</evidence>
<feature type="domain" description="DUF3502" evidence="3">
    <location>
        <begin position="441"/>
        <end position="509"/>
    </location>
</feature>
<feature type="region of interest" description="Disordered" evidence="1">
    <location>
        <begin position="23"/>
        <end position="48"/>
    </location>
</feature>
<protein>
    <submittedName>
        <fullName evidence="4">ABC transporter substrate-binding protein</fullName>
    </submittedName>
</protein>
<dbReference type="Proteomes" id="UP000677305">
    <property type="component" value="Chromosome"/>
</dbReference>
<evidence type="ECO:0000259" key="3">
    <source>
        <dbReference type="Pfam" id="PF12010"/>
    </source>
</evidence>
<gene>
    <name evidence="4" type="ORF">HYG85_21370</name>
</gene>
<sequence>MRKRIFVLVITVLMITSTMVGCGNKDKKETSNTENGNQQTAGENEPKKEKELEFVELSWYYPGSPQSEQDVVFAEINKLLKEKINTKVNFHPVDWGSFEEKMKVKIGASEEFDICFTANWMNNYQKNVSQEAFIAIDDLLNEYGSNILKGIPEKFWGATKIKGEIYGIPNYQISTMTNGFWFKKDLIDKYKVDYKELNTLDKWEVYLKTIKENEPQIIPTAICAESGSNWGRMLVNYGFDEVGGRNIPGVVRLTDNSYKVINQFASDEFKSFVSKMHDWYEKGYIRDDALAIQDPKGDIEAGKIASGMGGNYKPGADAEMSASYGEEYVNVKASESYLLTSSIIATLNAISRTSKNPERAMMVLDLMNSDKEIYNMLCYGIEGTHYNKTGDNSIEIVEDSKYKPNTNWIFGNTFNAYLLPGQSQQTFDDTQAFNMNSEASPILGFVFNQEPVSMQIAQCTTVVDEFILSLDTGTVVPDEYLPKFLDKLEKAGSQKIIDEMQKQVDEWLKTK</sequence>
<keyword evidence="2" id="KW-0732">Signal</keyword>
<dbReference type="KEGG" id="vgu:HYG85_21370"/>
<keyword evidence="5" id="KW-1185">Reference proteome</keyword>
<dbReference type="Gene3D" id="3.40.190.10">
    <property type="entry name" value="Periplasmic binding protein-like II"/>
    <property type="match status" value="2"/>
</dbReference>
<dbReference type="Pfam" id="PF01547">
    <property type="entry name" value="SBP_bac_1"/>
    <property type="match status" value="1"/>
</dbReference>
<accession>A0A8J8MET4</accession>
<reference evidence="4 5" key="1">
    <citation type="submission" date="2020-07" db="EMBL/GenBank/DDBJ databases">
        <title>Vallitalea guaymasensis genome.</title>
        <authorList>
            <person name="Postec A."/>
        </authorList>
    </citation>
    <scope>NUCLEOTIDE SEQUENCE [LARGE SCALE GENOMIC DNA]</scope>
    <source>
        <strain evidence="4 5">Ra1766G1</strain>
    </source>
</reference>
<feature type="compositionally biased region" description="Polar residues" evidence="1">
    <location>
        <begin position="32"/>
        <end position="42"/>
    </location>
</feature>
<dbReference type="Pfam" id="PF12010">
    <property type="entry name" value="DUF3502"/>
    <property type="match status" value="1"/>
</dbReference>
<dbReference type="AlphaFoldDB" id="A0A8J8MET4"/>
<name>A0A8J8MET4_9FIRM</name>
<dbReference type="SUPFAM" id="SSF53850">
    <property type="entry name" value="Periplasmic binding protein-like II"/>
    <property type="match status" value="1"/>
</dbReference>
<proteinExistence type="predicted"/>
<evidence type="ECO:0000256" key="2">
    <source>
        <dbReference type="SAM" id="SignalP"/>
    </source>
</evidence>
<dbReference type="PANTHER" id="PTHR43649:SF17">
    <property type="entry name" value="ABC TRANSPORTER SOLUTE BINDING PROTEIN-SUGAR TRANSPORT"/>
    <property type="match status" value="1"/>
</dbReference>
<dbReference type="EMBL" id="CP058561">
    <property type="protein sequence ID" value="QUH31335.1"/>
    <property type="molecule type" value="Genomic_DNA"/>
</dbReference>
<dbReference type="InterPro" id="IPR022627">
    <property type="entry name" value="DUF3502"/>
</dbReference>
<dbReference type="InterPro" id="IPR006059">
    <property type="entry name" value="SBP"/>
</dbReference>
<dbReference type="RefSeq" id="WP_212691384.1">
    <property type="nucleotide sequence ID" value="NZ_CP058561.1"/>
</dbReference>
<dbReference type="PROSITE" id="PS51257">
    <property type="entry name" value="PROKAR_LIPOPROTEIN"/>
    <property type="match status" value="1"/>
</dbReference>